<name>X0W502_9ZZZZ</name>
<evidence type="ECO:0000313" key="2">
    <source>
        <dbReference type="EMBL" id="GAG07796.1"/>
    </source>
</evidence>
<organism evidence="2">
    <name type="scientific">marine sediment metagenome</name>
    <dbReference type="NCBI Taxonomy" id="412755"/>
    <lineage>
        <taxon>unclassified sequences</taxon>
        <taxon>metagenomes</taxon>
        <taxon>ecological metagenomes</taxon>
    </lineage>
</organism>
<comment type="caution">
    <text evidence="2">The sequence shown here is derived from an EMBL/GenBank/DDBJ whole genome shotgun (WGS) entry which is preliminary data.</text>
</comment>
<proteinExistence type="predicted"/>
<accession>X0W502</accession>
<protein>
    <recommendedName>
        <fullName evidence="1">DUF1585 domain-containing protein</fullName>
    </recommendedName>
</protein>
<evidence type="ECO:0000259" key="1">
    <source>
        <dbReference type="Pfam" id="PF07624"/>
    </source>
</evidence>
<dbReference type="AlphaFoldDB" id="X0W502"/>
<dbReference type="Pfam" id="PF07624">
    <property type="entry name" value="PSD2"/>
    <property type="match status" value="1"/>
</dbReference>
<gene>
    <name evidence="2" type="ORF">S01H1_46418</name>
</gene>
<dbReference type="EMBL" id="BARS01029724">
    <property type="protein sequence ID" value="GAG07796.1"/>
    <property type="molecule type" value="Genomic_DNA"/>
</dbReference>
<dbReference type="InterPro" id="IPR011478">
    <property type="entry name" value="DUF1585"/>
</dbReference>
<feature type="domain" description="DUF1585" evidence="1">
    <location>
        <begin position="2"/>
        <end position="60"/>
    </location>
</feature>
<reference evidence="2" key="1">
    <citation type="journal article" date="2014" name="Front. Microbiol.">
        <title>High frequency of phylogenetically diverse reductive dehalogenase-homologous genes in deep subseafloor sedimentary metagenomes.</title>
        <authorList>
            <person name="Kawai M."/>
            <person name="Futagami T."/>
            <person name="Toyoda A."/>
            <person name="Takaki Y."/>
            <person name="Nishi S."/>
            <person name="Hori S."/>
            <person name="Arai W."/>
            <person name="Tsubouchi T."/>
            <person name="Morono Y."/>
            <person name="Uchiyama I."/>
            <person name="Ito T."/>
            <person name="Fujiyama A."/>
            <person name="Inagaki F."/>
            <person name="Takami H."/>
        </authorList>
    </citation>
    <scope>NUCLEOTIDE SEQUENCE</scope>
    <source>
        <strain evidence="2">Expedition CK06-06</strain>
    </source>
</reference>
<sequence>ILKEDALFAKAFVKHLLVYATGRQLTPWDSVEMNDIIATTAANDYRIQDIIEAVVMSPSFRSP</sequence>
<feature type="non-terminal residue" evidence="2">
    <location>
        <position position="1"/>
    </location>
</feature>